<dbReference type="EMBL" id="KI296077">
    <property type="protein sequence ID" value="ESA01950.1"/>
    <property type="molecule type" value="Genomic_DNA"/>
</dbReference>
<evidence type="ECO:0000313" key="1">
    <source>
        <dbReference type="EMBL" id="ESA01950.1"/>
    </source>
</evidence>
<dbReference type="HOGENOM" id="CLU_2980281_0_0_1"/>
<name>U9T1B1_RHIID</name>
<proteinExistence type="predicted"/>
<organism evidence="1">
    <name type="scientific">Rhizophagus irregularis (strain DAOM 181602 / DAOM 197198 / MUCL 43194)</name>
    <name type="common">Arbuscular mycorrhizal fungus</name>
    <name type="synonym">Glomus intraradices</name>
    <dbReference type="NCBI Taxonomy" id="747089"/>
    <lineage>
        <taxon>Eukaryota</taxon>
        <taxon>Fungi</taxon>
        <taxon>Fungi incertae sedis</taxon>
        <taxon>Mucoromycota</taxon>
        <taxon>Glomeromycotina</taxon>
        <taxon>Glomeromycetes</taxon>
        <taxon>Glomerales</taxon>
        <taxon>Glomeraceae</taxon>
        <taxon>Rhizophagus</taxon>
    </lineage>
</organism>
<dbReference type="AlphaFoldDB" id="U9T1B1"/>
<reference evidence="1" key="1">
    <citation type="submission" date="2013-07" db="EMBL/GenBank/DDBJ databases">
        <title>The genome of an arbuscular mycorrhizal fungus provides insights into the evolution of the oldest plant symbiosis.</title>
        <authorList>
            <consortium name="DOE Joint Genome Institute"/>
            <person name="Tisserant E."/>
            <person name="Malbreil M."/>
            <person name="Kuo A."/>
            <person name="Kohler A."/>
            <person name="Symeonidi A."/>
            <person name="Balestrini R."/>
            <person name="Charron P."/>
            <person name="Duensing N."/>
            <person name="Frei-dit-Frey N."/>
            <person name="Gianinazzi-Pearson V."/>
            <person name="Gilbert B."/>
            <person name="Handa Y."/>
            <person name="Hijri M."/>
            <person name="Kaul R."/>
            <person name="Kawaguchi M."/>
            <person name="Krajinski F."/>
            <person name="Lammers P."/>
            <person name="Lapierre D."/>
            <person name="Masclaux F.G."/>
            <person name="Murat C."/>
            <person name="Morin E."/>
            <person name="Ndikumana S."/>
            <person name="Pagni M."/>
            <person name="Petitpierre D."/>
            <person name="Requena N."/>
            <person name="Rosikiewicz P."/>
            <person name="Riley R."/>
            <person name="Saito K."/>
            <person name="San Clemente H."/>
            <person name="Shapiro H."/>
            <person name="van Tuinen D."/>
            <person name="Becard G."/>
            <person name="Bonfante P."/>
            <person name="Paszkowski U."/>
            <person name="Shachar-Hill Y."/>
            <person name="Young J.P."/>
            <person name="Sanders I.R."/>
            <person name="Henrissat B."/>
            <person name="Rensing S.A."/>
            <person name="Grigoriev I.V."/>
            <person name="Corradi N."/>
            <person name="Roux C."/>
            <person name="Martin F."/>
        </authorList>
    </citation>
    <scope>NUCLEOTIDE SEQUENCE</scope>
    <source>
        <strain evidence="1">DAOM 197198</strain>
    </source>
</reference>
<gene>
    <name evidence="1" type="ORF">GLOINDRAFT_6992</name>
</gene>
<sequence length="58" mass="6176">MSAVKVKEFQVLVRLIATTYACPGANSESNDTVASGIVNSCNQSLKDQLGNIGTMWLT</sequence>
<protein>
    <submittedName>
        <fullName evidence="1">Uncharacterized protein</fullName>
    </submittedName>
</protein>
<accession>U9T1B1</accession>